<dbReference type="InterPro" id="IPR000055">
    <property type="entry name" value="Restrct_endonuc_typeI_TRD"/>
</dbReference>
<dbReference type="PANTHER" id="PTHR30408">
    <property type="entry name" value="TYPE-1 RESTRICTION ENZYME ECOKI SPECIFICITY PROTEIN"/>
    <property type="match status" value="1"/>
</dbReference>
<evidence type="ECO:0000256" key="2">
    <source>
        <dbReference type="ARBA" id="ARBA00022747"/>
    </source>
</evidence>
<accession>A0A1C4WF33</accession>
<dbReference type="GO" id="GO:0009307">
    <property type="term" value="P:DNA restriction-modification system"/>
    <property type="evidence" value="ECO:0007669"/>
    <property type="project" value="UniProtKB-KW"/>
</dbReference>
<dbReference type="SUPFAM" id="SSF116734">
    <property type="entry name" value="DNA methylase specificity domain"/>
    <property type="match status" value="2"/>
</dbReference>
<dbReference type="Pfam" id="PF01420">
    <property type="entry name" value="Methylase_S"/>
    <property type="match status" value="1"/>
</dbReference>
<evidence type="ECO:0000256" key="1">
    <source>
        <dbReference type="ARBA" id="ARBA00010923"/>
    </source>
</evidence>
<comment type="similarity">
    <text evidence="1">Belongs to the type-I restriction system S methylase family.</text>
</comment>
<feature type="domain" description="Type I restriction modification DNA specificity" evidence="4">
    <location>
        <begin position="2"/>
        <end position="162"/>
    </location>
</feature>
<dbReference type="Gene3D" id="3.90.220.20">
    <property type="entry name" value="DNA methylase specificity domains"/>
    <property type="match status" value="2"/>
</dbReference>
<dbReference type="AlphaFoldDB" id="A0A1C4WF33"/>
<dbReference type="Proteomes" id="UP000198864">
    <property type="component" value="Unassembled WGS sequence"/>
</dbReference>
<keyword evidence="3" id="KW-0238">DNA-binding</keyword>
<evidence type="ECO:0000313" key="5">
    <source>
        <dbReference type="EMBL" id="SCE94792.1"/>
    </source>
</evidence>
<reference evidence="5 6" key="1">
    <citation type="submission" date="2016-06" db="EMBL/GenBank/DDBJ databases">
        <authorList>
            <person name="Kjaerup R.B."/>
            <person name="Dalgaard T.S."/>
            <person name="Juul-Madsen H.R."/>
        </authorList>
    </citation>
    <scope>NUCLEOTIDE SEQUENCE [LARGE SCALE GENOMIC DNA]</scope>
    <source>
        <strain evidence="5 6">DSM 44871</strain>
    </source>
</reference>
<protein>
    <submittedName>
        <fullName evidence="5">Type I restriction enzyme, S subunit</fullName>
    </submittedName>
</protein>
<dbReference type="STRING" id="285676.GA0070561_2648"/>
<gene>
    <name evidence="5" type="ORF">GA0070561_2648</name>
</gene>
<dbReference type="InterPro" id="IPR052021">
    <property type="entry name" value="Type-I_RS_S_subunit"/>
</dbReference>
<dbReference type="InterPro" id="IPR044946">
    <property type="entry name" value="Restrct_endonuc_typeI_TRD_sf"/>
</dbReference>
<name>A0A1C4WF33_9ACTN</name>
<dbReference type="GO" id="GO:0003677">
    <property type="term" value="F:DNA binding"/>
    <property type="evidence" value="ECO:0007669"/>
    <property type="project" value="UniProtKB-KW"/>
</dbReference>
<evidence type="ECO:0000313" key="6">
    <source>
        <dbReference type="Proteomes" id="UP000198864"/>
    </source>
</evidence>
<proteinExistence type="inferred from homology"/>
<organism evidence="5 6">
    <name type="scientific">Micromonospora saelicesensis</name>
    <dbReference type="NCBI Taxonomy" id="285676"/>
    <lineage>
        <taxon>Bacteria</taxon>
        <taxon>Bacillati</taxon>
        <taxon>Actinomycetota</taxon>
        <taxon>Actinomycetes</taxon>
        <taxon>Micromonosporales</taxon>
        <taxon>Micromonosporaceae</taxon>
        <taxon>Micromonospora</taxon>
    </lineage>
</organism>
<keyword evidence="2" id="KW-0680">Restriction system</keyword>
<dbReference type="CDD" id="cd17279">
    <property type="entry name" value="RMtype1_S_BmuCF2ORF3362P_TRD1-CR1_like"/>
    <property type="match status" value="1"/>
</dbReference>
<sequence>MTDWSKVALRRVSRVVNGGTPTPDESNWGGDFPWATPVDIGAARGRISATQRTLTAAGVASGSRIIPANSILVSTRAPIGYVAITSAPMAFNQGCRGLVPTDQVDARFLYHHLTSSADELSRRGQGTTFLELSAEGLAGVEVHLPPLEEQQRIADFLDAETARIDRLIDLKIGQVGLLEARKRSAVSELSEHLISRFGAIELRYVMSGIEQGWSPQCEERLAGPNEWGVIKAGCVNGGRFNEEQHKTLPADVMPRIQYRLRSGDLLMSRASGSVELIGSVAVVPDHVGKMLLCDKVYRLRVDARRGSAEFLAFMLRSHANRERIKLGISGAEGMANNLPTAVVKGCVVPAAPLDVQERSVVELQHDLSAIEELQRLITGQVSVLAERKQALITAAVTGQLDVTTARRADLS</sequence>
<dbReference type="RefSeq" id="WP_167362373.1">
    <property type="nucleotide sequence ID" value="NZ_FMCR01000002.1"/>
</dbReference>
<dbReference type="EMBL" id="FMCR01000002">
    <property type="protein sequence ID" value="SCE94792.1"/>
    <property type="molecule type" value="Genomic_DNA"/>
</dbReference>
<dbReference type="PANTHER" id="PTHR30408:SF12">
    <property type="entry name" value="TYPE I RESTRICTION ENZYME MJAVIII SPECIFICITY SUBUNIT"/>
    <property type="match status" value="1"/>
</dbReference>
<evidence type="ECO:0000259" key="4">
    <source>
        <dbReference type="Pfam" id="PF01420"/>
    </source>
</evidence>
<evidence type="ECO:0000256" key="3">
    <source>
        <dbReference type="ARBA" id="ARBA00023125"/>
    </source>
</evidence>